<evidence type="ECO:0000313" key="3">
    <source>
        <dbReference type="Proteomes" id="UP000823635"/>
    </source>
</evidence>
<accession>A0A9D9DR66</accession>
<organism evidence="2 3">
    <name type="scientific">Candidatus Egerieousia excrementavium</name>
    <dbReference type="NCBI Taxonomy" id="2840778"/>
    <lineage>
        <taxon>Bacteria</taxon>
        <taxon>Pseudomonadati</taxon>
        <taxon>Bacteroidota</taxon>
        <taxon>Bacteroidia</taxon>
        <taxon>Bacteroidales</taxon>
        <taxon>Candidatus Egerieousia</taxon>
    </lineage>
</organism>
<sequence>MEQDSLQEIRRSLTDSLERLFLKMESLEQRLGELERASDVKASDNAPEKEEEGPEEGIASAVVSGWQNGSEENQTVAGDLNGAGGSDCDENAAAGEEPEDEVWNLEMEPSVQPRPEEEKMEDAEENELEQTVELAVEEAEAAEAAGEAGESEKTAVTEQPAGLENETHEIVNETARADWYDWEVDYPASHIDNIYDGIGINDRYEFIRELFNVNGNLHEAELLFKRTIDDLNRLDSFKEVLVYVRARFPQWDEFSDEVYRFYMIVRRKFS</sequence>
<dbReference type="Proteomes" id="UP000823635">
    <property type="component" value="Unassembled WGS sequence"/>
</dbReference>
<feature type="compositionally biased region" description="Polar residues" evidence="1">
    <location>
        <begin position="65"/>
        <end position="76"/>
    </location>
</feature>
<name>A0A9D9DR66_9BACT</name>
<evidence type="ECO:0000313" key="2">
    <source>
        <dbReference type="EMBL" id="MBO8429719.1"/>
    </source>
</evidence>
<dbReference type="EMBL" id="JADINB010000155">
    <property type="protein sequence ID" value="MBO8429719.1"/>
    <property type="molecule type" value="Genomic_DNA"/>
</dbReference>
<reference evidence="2" key="1">
    <citation type="submission" date="2020-10" db="EMBL/GenBank/DDBJ databases">
        <authorList>
            <person name="Gilroy R."/>
        </authorList>
    </citation>
    <scope>NUCLEOTIDE SEQUENCE</scope>
    <source>
        <strain evidence="2">15467</strain>
    </source>
</reference>
<feature type="region of interest" description="Disordered" evidence="1">
    <location>
        <begin position="31"/>
        <end position="161"/>
    </location>
</feature>
<feature type="compositionally biased region" description="Basic and acidic residues" evidence="1">
    <location>
        <begin position="31"/>
        <end position="48"/>
    </location>
</feature>
<proteinExistence type="predicted"/>
<reference evidence="2" key="2">
    <citation type="journal article" date="2021" name="PeerJ">
        <title>Extensive microbial diversity within the chicken gut microbiome revealed by metagenomics and culture.</title>
        <authorList>
            <person name="Gilroy R."/>
            <person name="Ravi A."/>
            <person name="Getino M."/>
            <person name="Pursley I."/>
            <person name="Horton D.L."/>
            <person name="Alikhan N.F."/>
            <person name="Baker D."/>
            <person name="Gharbi K."/>
            <person name="Hall N."/>
            <person name="Watson M."/>
            <person name="Adriaenssens E.M."/>
            <person name="Foster-Nyarko E."/>
            <person name="Jarju S."/>
            <person name="Secka A."/>
            <person name="Antonio M."/>
            <person name="Oren A."/>
            <person name="Chaudhuri R.R."/>
            <person name="La Ragione R."/>
            <person name="Hildebrand F."/>
            <person name="Pallen M.J."/>
        </authorList>
    </citation>
    <scope>NUCLEOTIDE SEQUENCE</scope>
    <source>
        <strain evidence="2">15467</strain>
    </source>
</reference>
<evidence type="ECO:0000256" key="1">
    <source>
        <dbReference type="SAM" id="MobiDB-lite"/>
    </source>
</evidence>
<comment type="caution">
    <text evidence="2">The sequence shown here is derived from an EMBL/GenBank/DDBJ whole genome shotgun (WGS) entry which is preliminary data.</text>
</comment>
<protein>
    <submittedName>
        <fullName evidence="2">Uncharacterized protein</fullName>
    </submittedName>
</protein>
<dbReference type="AlphaFoldDB" id="A0A9D9DR66"/>
<feature type="compositionally biased region" description="Acidic residues" evidence="1">
    <location>
        <begin position="118"/>
        <end position="141"/>
    </location>
</feature>
<gene>
    <name evidence="2" type="ORF">IAC68_07315</name>
</gene>